<dbReference type="Proteomes" id="UP000297998">
    <property type="component" value="Unassembled WGS sequence"/>
</dbReference>
<proteinExistence type="predicted"/>
<feature type="chain" id="PRO_5021481206" description="GLPGLI family protein" evidence="1">
    <location>
        <begin position="19"/>
        <end position="222"/>
    </location>
</feature>
<accession>A0A4Z1BFB5</accession>
<evidence type="ECO:0008006" key="4">
    <source>
        <dbReference type="Google" id="ProtNLM"/>
    </source>
</evidence>
<name>A0A4Z1BFB5_9FLAO</name>
<dbReference type="AlphaFoldDB" id="A0A4Z1BFB5"/>
<protein>
    <recommendedName>
        <fullName evidence="4">GLPGLI family protein</fullName>
    </recommendedName>
</protein>
<feature type="signal peptide" evidence="1">
    <location>
        <begin position="1"/>
        <end position="18"/>
    </location>
</feature>
<dbReference type="OrthoDB" id="978006at2"/>
<comment type="caution">
    <text evidence="2">The sequence shown here is derived from an EMBL/GenBank/DDBJ whole genome shotgun (WGS) entry which is preliminary data.</text>
</comment>
<sequence length="222" mass="25613">MKNFILPFLFCASLFVFGQGMPATPGGTLSEYNLHTISADLKMNKFNEINTRKDEYFDTDFRNASISGYKEKEKLRYNAFLDDFEYIRDGYLYKMNRMSNQIIVFDNTKIFKLVNFIENDKLTSRYLQVLSSPEDKIVLYKKYAIDYTDGLGASGLNASNKKNYFKQDKLMLGFDDKLFNIPSSVKKIGNLIGKDVESIVKSNNLNVKKESDLIKLVEIINK</sequence>
<organism evidence="2 3">
    <name type="scientific">Empedobacter tilapiae</name>
    <dbReference type="NCBI Taxonomy" id="2491114"/>
    <lineage>
        <taxon>Bacteria</taxon>
        <taxon>Pseudomonadati</taxon>
        <taxon>Bacteroidota</taxon>
        <taxon>Flavobacteriia</taxon>
        <taxon>Flavobacteriales</taxon>
        <taxon>Weeksellaceae</taxon>
        <taxon>Empedobacter</taxon>
    </lineage>
</organism>
<keyword evidence="1" id="KW-0732">Signal</keyword>
<reference evidence="2 3" key="1">
    <citation type="submission" date="2019-03" db="EMBL/GenBank/DDBJ databases">
        <title>Empedobacter tilapiae sp. nov., isolated from an intestine of Nile tilapia Oreochromis niloticus.</title>
        <authorList>
            <person name="Kim Y.-O."/>
            <person name="Yoon J.-H."/>
        </authorList>
    </citation>
    <scope>NUCLEOTIDE SEQUENCE [LARGE SCALE GENOMIC DNA]</scope>
    <source>
        <strain evidence="2 3">MRS2</strain>
    </source>
</reference>
<evidence type="ECO:0000313" key="3">
    <source>
        <dbReference type="Proteomes" id="UP000297998"/>
    </source>
</evidence>
<dbReference type="EMBL" id="SRPE01000011">
    <property type="protein sequence ID" value="TGN23729.1"/>
    <property type="molecule type" value="Genomic_DNA"/>
</dbReference>
<evidence type="ECO:0000256" key="1">
    <source>
        <dbReference type="SAM" id="SignalP"/>
    </source>
</evidence>
<gene>
    <name evidence="2" type="ORF">E4J94_14860</name>
</gene>
<dbReference type="RefSeq" id="WP_135836578.1">
    <property type="nucleotide sequence ID" value="NZ_SRPE01000011.1"/>
</dbReference>
<keyword evidence="3" id="KW-1185">Reference proteome</keyword>
<evidence type="ECO:0000313" key="2">
    <source>
        <dbReference type="EMBL" id="TGN23729.1"/>
    </source>
</evidence>